<sequence>MNEYVIYFTLFTLIIGAFSSLKLCFHKNTSNVLIGEGLLAIIVATFLIVVNEIYYIGFAHSVALFLLICGPVGTLAFSKTMIKNNSKVASKEN</sequence>
<dbReference type="KEGG" id="mvo:Mvol_0644"/>
<feature type="transmembrane region" description="Helical" evidence="1">
    <location>
        <begin position="6"/>
        <end position="25"/>
    </location>
</feature>
<feature type="transmembrane region" description="Helical" evidence="1">
    <location>
        <begin position="32"/>
        <end position="50"/>
    </location>
</feature>
<keyword evidence="1" id="KW-0472">Membrane</keyword>
<keyword evidence="3" id="KW-1185">Reference proteome</keyword>
<evidence type="ECO:0008006" key="4">
    <source>
        <dbReference type="Google" id="ProtNLM"/>
    </source>
</evidence>
<evidence type="ECO:0000313" key="3">
    <source>
        <dbReference type="Proteomes" id="UP000007722"/>
    </source>
</evidence>
<dbReference type="AlphaFoldDB" id="D7DT43"/>
<dbReference type="InParanoid" id="D7DT43"/>
<dbReference type="HOGENOM" id="CLU_189621_0_0_2"/>
<feature type="transmembrane region" description="Helical" evidence="1">
    <location>
        <begin position="56"/>
        <end position="77"/>
    </location>
</feature>
<reference evidence="2 3" key="1">
    <citation type="submission" date="2010-05" db="EMBL/GenBank/DDBJ databases">
        <title>Complete sequence of Methanococcus voltae A3.</title>
        <authorList>
            <consortium name="US DOE Joint Genome Institute"/>
            <person name="Lucas S."/>
            <person name="Copeland A."/>
            <person name="Lapidus A."/>
            <person name="Cheng J.-F."/>
            <person name="Bruce D."/>
            <person name="Goodwin L."/>
            <person name="Pitluck S."/>
            <person name="Lowry S."/>
            <person name="Clum A."/>
            <person name="Land M."/>
            <person name="Hauser L."/>
            <person name="Kyrpides N."/>
            <person name="Mikhailova N."/>
            <person name="Whitman W.B."/>
            <person name="Woyke T."/>
        </authorList>
    </citation>
    <scope>NUCLEOTIDE SEQUENCE [LARGE SCALE GENOMIC DNA]</scope>
    <source>
        <strain evidence="3">ATCC BAA-1334 / A3</strain>
    </source>
</reference>
<dbReference type="eggNOG" id="arCOG04878">
    <property type="taxonomic scope" value="Archaea"/>
</dbReference>
<dbReference type="FunCoup" id="D7DT43">
    <property type="interactions" value="6"/>
</dbReference>
<organism evidence="2 3">
    <name type="scientific">Methanococcus voltae (strain ATCC BAA-1334 / A3)</name>
    <dbReference type="NCBI Taxonomy" id="456320"/>
    <lineage>
        <taxon>Archaea</taxon>
        <taxon>Methanobacteriati</taxon>
        <taxon>Methanobacteriota</taxon>
        <taxon>Methanomada group</taxon>
        <taxon>Methanococci</taxon>
        <taxon>Methanococcales</taxon>
        <taxon>Methanococcaceae</taxon>
        <taxon>Methanococcus</taxon>
    </lineage>
</organism>
<evidence type="ECO:0000256" key="1">
    <source>
        <dbReference type="SAM" id="Phobius"/>
    </source>
</evidence>
<name>D7DT43_METV3</name>
<keyword evidence="1" id="KW-1133">Transmembrane helix</keyword>
<accession>D7DT43</accession>
<evidence type="ECO:0000313" key="2">
    <source>
        <dbReference type="EMBL" id="ADI36303.1"/>
    </source>
</evidence>
<keyword evidence="1" id="KW-0812">Transmembrane</keyword>
<dbReference type="EMBL" id="CP002057">
    <property type="protein sequence ID" value="ADI36303.1"/>
    <property type="molecule type" value="Genomic_DNA"/>
</dbReference>
<dbReference type="Proteomes" id="UP000007722">
    <property type="component" value="Chromosome"/>
</dbReference>
<proteinExistence type="predicted"/>
<protein>
    <recommendedName>
        <fullName evidence="4">Multiple resistance and pH regulation protein F</fullName>
    </recommendedName>
</protein>
<gene>
    <name evidence="2" type="ordered locus">Mvol_0644</name>
</gene>
<dbReference type="STRING" id="456320.Mvol_0644"/>
<dbReference type="OrthoDB" id="64746at2157"/>